<accession>A0A2N4XWA4</accession>
<dbReference type="RefSeq" id="WP_146643231.1">
    <property type="nucleotide sequence ID" value="NZ_NJPO01000163.1"/>
</dbReference>
<dbReference type="GO" id="GO:0005524">
    <property type="term" value="F:ATP binding"/>
    <property type="evidence" value="ECO:0007669"/>
    <property type="project" value="UniProtKB-KW"/>
</dbReference>
<name>A0A2N4XWA4_9GAMM</name>
<dbReference type="Gene3D" id="3.40.50.300">
    <property type="entry name" value="P-loop containing nucleotide triphosphate hydrolases"/>
    <property type="match status" value="1"/>
</dbReference>
<gene>
    <name evidence="5" type="primary">coaE</name>
    <name evidence="5" type="ORF">CEX73_02990</name>
</gene>
<comment type="similarity">
    <text evidence="1">Belongs to the CoaE family.</text>
</comment>
<dbReference type="InterPro" id="IPR027417">
    <property type="entry name" value="P-loop_NTPase"/>
</dbReference>
<dbReference type="OrthoDB" id="9812943at2"/>
<evidence type="ECO:0000256" key="2">
    <source>
        <dbReference type="ARBA" id="ARBA00022741"/>
    </source>
</evidence>
<dbReference type="PROSITE" id="PS51219">
    <property type="entry name" value="DPCK"/>
    <property type="match status" value="1"/>
</dbReference>
<evidence type="ECO:0000313" key="5">
    <source>
        <dbReference type="EMBL" id="PLK58228.1"/>
    </source>
</evidence>
<evidence type="ECO:0000256" key="3">
    <source>
        <dbReference type="ARBA" id="ARBA00022840"/>
    </source>
</evidence>
<keyword evidence="4" id="KW-0173">Coenzyme A biosynthesis</keyword>
<dbReference type="EMBL" id="NJPO01000163">
    <property type="protein sequence ID" value="PLK58228.1"/>
    <property type="molecule type" value="Genomic_DNA"/>
</dbReference>
<keyword evidence="2" id="KW-0547">Nucleotide-binding</keyword>
<evidence type="ECO:0000256" key="4">
    <source>
        <dbReference type="ARBA" id="ARBA00022993"/>
    </source>
</evidence>
<organism evidence="5 6">
    <name type="scientific">Candidatus Palibaumannia cicadellinicola</name>
    <dbReference type="NCBI Taxonomy" id="186490"/>
    <lineage>
        <taxon>Bacteria</taxon>
        <taxon>Pseudomonadati</taxon>
        <taxon>Pseudomonadota</taxon>
        <taxon>Gammaproteobacteria</taxon>
        <taxon>Candidatus Palibaumannia</taxon>
    </lineage>
</organism>
<proteinExistence type="inferred from homology"/>
<keyword evidence="5" id="KW-0808">Transferase</keyword>
<evidence type="ECO:0000256" key="1">
    <source>
        <dbReference type="ARBA" id="ARBA00009018"/>
    </source>
</evidence>
<feature type="non-terminal residue" evidence="5">
    <location>
        <position position="54"/>
    </location>
</feature>
<dbReference type="EC" id="2.7.1.24" evidence="5"/>
<dbReference type="GO" id="GO:0004140">
    <property type="term" value="F:dephospho-CoA kinase activity"/>
    <property type="evidence" value="ECO:0007669"/>
    <property type="project" value="UniProtKB-EC"/>
</dbReference>
<comment type="caution">
    <text evidence="5">The sequence shown here is derived from an EMBL/GenBank/DDBJ whole genome shotgun (WGS) entry which is preliminary data.</text>
</comment>
<sequence length="54" mass="5791">MSYVVALTGGIGSGKSTIANIFVNLGIPIIDSDIISRKIVHPHSQILSLIVKRF</sequence>
<keyword evidence="5" id="KW-0418">Kinase</keyword>
<dbReference type="InterPro" id="IPR001977">
    <property type="entry name" value="Depp_CoAkinase"/>
</dbReference>
<dbReference type="AlphaFoldDB" id="A0A2N4XWA4"/>
<reference evidence="5 6" key="1">
    <citation type="submission" date="2017-06" db="EMBL/GenBank/DDBJ databases">
        <title>Metabolic interaction between xylem feeders and their symbionts.</title>
        <authorList>
            <person name="Chouaia B."/>
        </authorList>
    </citation>
    <scope>NUCLEOTIDE SEQUENCE [LARGE SCALE GENOMIC DNA]</scope>
    <source>
        <strain evidence="5 6">Gra</strain>
    </source>
</reference>
<evidence type="ECO:0000313" key="6">
    <source>
        <dbReference type="Proteomes" id="UP000234253"/>
    </source>
</evidence>
<dbReference type="SUPFAM" id="SSF52540">
    <property type="entry name" value="P-loop containing nucleoside triphosphate hydrolases"/>
    <property type="match status" value="1"/>
</dbReference>
<dbReference type="Pfam" id="PF01121">
    <property type="entry name" value="CoaE"/>
    <property type="match status" value="1"/>
</dbReference>
<protein>
    <submittedName>
        <fullName evidence="5">Dephospho-CoA kinase</fullName>
        <ecNumber evidence="5">2.7.1.24</ecNumber>
    </submittedName>
</protein>
<keyword evidence="3" id="KW-0067">ATP-binding</keyword>
<dbReference type="GO" id="GO:0015937">
    <property type="term" value="P:coenzyme A biosynthetic process"/>
    <property type="evidence" value="ECO:0007669"/>
    <property type="project" value="UniProtKB-KW"/>
</dbReference>
<dbReference type="Proteomes" id="UP000234253">
    <property type="component" value="Unassembled WGS sequence"/>
</dbReference>